<keyword evidence="1" id="KW-0472">Membrane</keyword>
<name>A0AAN9LYE0_CANGL</name>
<gene>
    <name evidence="2" type="ORF">VNO77_14088</name>
</gene>
<accession>A0AAN9LYE0</accession>
<keyword evidence="3" id="KW-1185">Reference proteome</keyword>
<evidence type="ECO:0000256" key="1">
    <source>
        <dbReference type="SAM" id="Phobius"/>
    </source>
</evidence>
<proteinExistence type="predicted"/>
<feature type="transmembrane region" description="Helical" evidence="1">
    <location>
        <begin position="103"/>
        <end position="124"/>
    </location>
</feature>
<protein>
    <submittedName>
        <fullName evidence="2">Uncharacterized protein</fullName>
    </submittedName>
</protein>
<comment type="caution">
    <text evidence="2">The sequence shown here is derived from an EMBL/GenBank/DDBJ whole genome shotgun (WGS) entry which is preliminary data.</text>
</comment>
<feature type="transmembrane region" description="Helical" evidence="1">
    <location>
        <begin position="43"/>
        <end position="63"/>
    </location>
</feature>
<sequence length="134" mass="15092">MINVEKGFLCKLEDSKTLPPTDIVNKAKTGLSIAIKKASVHKLFNSAASFVVSLVSVHLRRFFAFDSHPLFPPFSLLSLSLSLSLSLKPFCCVSLSTTPSYHFFFLLISVIPFFLSHTTLPYLSHKSSHRERYR</sequence>
<dbReference type="EMBL" id="JAYMYQ010000003">
    <property type="protein sequence ID" value="KAK7344457.1"/>
    <property type="molecule type" value="Genomic_DNA"/>
</dbReference>
<evidence type="ECO:0000313" key="3">
    <source>
        <dbReference type="Proteomes" id="UP001367508"/>
    </source>
</evidence>
<evidence type="ECO:0000313" key="2">
    <source>
        <dbReference type="EMBL" id="KAK7344457.1"/>
    </source>
</evidence>
<keyword evidence="1" id="KW-1133">Transmembrane helix</keyword>
<dbReference type="Proteomes" id="UP001367508">
    <property type="component" value="Unassembled WGS sequence"/>
</dbReference>
<reference evidence="2 3" key="1">
    <citation type="submission" date="2024-01" db="EMBL/GenBank/DDBJ databases">
        <title>The genomes of 5 underutilized Papilionoideae crops provide insights into root nodulation and disease resistanc.</title>
        <authorList>
            <person name="Jiang F."/>
        </authorList>
    </citation>
    <scope>NUCLEOTIDE SEQUENCE [LARGE SCALE GENOMIC DNA]</scope>
    <source>
        <strain evidence="2">LVBAO_FW01</strain>
        <tissue evidence="2">Leaves</tissue>
    </source>
</reference>
<dbReference type="AlphaFoldDB" id="A0AAN9LYE0"/>
<keyword evidence="1" id="KW-0812">Transmembrane</keyword>
<organism evidence="2 3">
    <name type="scientific">Canavalia gladiata</name>
    <name type="common">Sword bean</name>
    <name type="synonym">Dolichos gladiatus</name>
    <dbReference type="NCBI Taxonomy" id="3824"/>
    <lineage>
        <taxon>Eukaryota</taxon>
        <taxon>Viridiplantae</taxon>
        <taxon>Streptophyta</taxon>
        <taxon>Embryophyta</taxon>
        <taxon>Tracheophyta</taxon>
        <taxon>Spermatophyta</taxon>
        <taxon>Magnoliopsida</taxon>
        <taxon>eudicotyledons</taxon>
        <taxon>Gunneridae</taxon>
        <taxon>Pentapetalae</taxon>
        <taxon>rosids</taxon>
        <taxon>fabids</taxon>
        <taxon>Fabales</taxon>
        <taxon>Fabaceae</taxon>
        <taxon>Papilionoideae</taxon>
        <taxon>50 kb inversion clade</taxon>
        <taxon>NPAAA clade</taxon>
        <taxon>indigoferoid/millettioid clade</taxon>
        <taxon>Phaseoleae</taxon>
        <taxon>Canavalia</taxon>
    </lineage>
</organism>